<evidence type="ECO:0000313" key="7">
    <source>
        <dbReference type="Proteomes" id="UP001172457"/>
    </source>
</evidence>
<dbReference type="GO" id="GO:0000785">
    <property type="term" value="C:chromatin"/>
    <property type="evidence" value="ECO:0007669"/>
    <property type="project" value="TreeGrafter"/>
</dbReference>
<protein>
    <recommendedName>
        <fullName evidence="5">PPM-type phosphatase domain-containing protein</fullName>
    </recommendedName>
</protein>
<dbReference type="GO" id="GO:0006357">
    <property type="term" value="P:regulation of transcription by RNA polymerase II"/>
    <property type="evidence" value="ECO:0007669"/>
    <property type="project" value="TreeGrafter"/>
</dbReference>
<evidence type="ECO:0000256" key="4">
    <source>
        <dbReference type="ARBA" id="ARBA00023242"/>
    </source>
</evidence>
<keyword evidence="7" id="KW-1185">Reference proteome</keyword>
<dbReference type="GO" id="GO:0003712">
    <property type="term" value="F:transcription coregulator activity"/>
    <property type="evidence" value="ECO:0007669"/>
    <property type="project" value="TreeGrafter"/>
</dbReference>
<proteinExistence type="inferred from homology"/>
<dbReference type="GO" id="GO:0031490">
    <property type="term" value="F:chromatin DNA binding"/>
    <property type="evidence" value="ECO:0007669"/>
    <property type="project" value="TreeGrafter"/>
</dbReference>
<keyword evidence="4" id="KW-0539">Nucleus</keyword>
<evidence type="ECO:0000256" key="1">
    <source>
        <dbReference type="ARBA" id="ARBA00004123"/>
    </source>
</evidence>
<reference evidence="6" key="1">
    <citation type="submission" date="2023-03" db="EMBL/GenBank/DDBJ databases">
        <title>Chromosome-scale reference genome and RAD-based genetic map of yellow starthistle (Centaurea solstitialis) reveal putative structural variation and QTLs associated with invader traits.</title>
        <authorList>
            <person name="Reatini B."/>
            <person name="Cang F.A."/>
            <person name="Jiang Q."/>
            <person name="Mckibben M.T.W."/>
            <person name="Barker M.S."/>
            <person name="Rieseberg L.H."/>
            <person name="Dlugosch K.M."/>
        </authorList>
    </citation>
    <scope>NUCLEOTIDE SEQUENCE</scope>
    <source>
        <strain evidence="6">CAN-66</strain>
        <tissue evidence="6">Leaf</tissue>
    </source>
</reference>
<dbReference type="Proteomes" id="UP001172457">
    <property type="component" value="Chromosome 4"/>
</dbReference>
<dbReference type="EMBL" id="JARYMX010000004">
    <property type="protein sequence ID" value="KAJ9553222.1"/>
    <property type="molecule type" value="Genomic_DNA"/>
</dbReference>
<dbReference type="PANTHER" id="PTHR12549">
    <property type="entry name" value="JMJC DOMAIN-CONTAINING HISTONE DEMETHYLATION PROTEIN"/>
    <property type="match status" value="1"/>
</dbReference>
<evidence type="ECO:0000256" key="2">
    <source>
        <dbReference type="ARBA" id="ARBA00006801"/>
    </source>
</evidence>
<dbReference type="GO" id="GO:0046872">
    <property type="term" value="F:metal ion binding"/>
    <property type="evidence" value="ECO:0007669"/>
    <property type="project" value="UniProtKB-KW"/>
</dbReference>
<dbReference type="InterPro" id="IPR045109">
    <property type="entry name" value="LSDs-like"/>
</dbReference>
<organism evidence="6 7">
    <name type="scientific">Centaurea solstitialis</name>
    <name type="common">yellow star-thistle</name>
    <dbReference type="NCBI Taxonomy" id="347529"/>
    <lineage>
        <taxon>Eukaryota</taxon>
        <taxon>Viridiplantae</taxon>
        <taxon>Streptophyta</taxon>
        <taxon>Embryophyta</taxon>
        <taxon>Tracheophyta</taxon>
        <taxon>Spermatophyta</taxon>
        <taxon>Magnoliopsida</taxon>
        <taxon>eudicotyledons</taxon>
        <taxon>Gunneridae</taxon>
        <taxon>Pentapetalae</taxon>
        <taxon>asterids</taxon>
        <taxon>campanulids</taxon>
        <taxon>Asterales</taxon>
        <taxon>Asteraceae</taxon>
        <taxon>Carduoideae</taxon>
        <taxon>Cardueae</taxon>
        <taxon>Centaureinae</taxon>
        <taxon>Centaurea</taxon>
    </lineage>
</organism>
<dbReference type="AlphaFoldDB" id="A0AA38W9B4"/>
<comment type="subcellular location">
    <subcellularLocation>
        <location evidence="1">Nucleus</location>
    </subcellularLocation>
</comment>
<feature type="domain" description="PPM-type phosphatase" evidence="5">
    <location>
        <begin position="31"/>
        <end position="87"/>
    </location>
</feature>
<accession>A0AA38W9B4</accession>
<dbReference type="InterPro" id="IPR001932">
    <property type="entry name" value="PPM-type_phosphatase-like_dom"/>
</dbReference>
<dbReference type="PANTHER" id="PTHR12549:SF11">
    <property type="entry name" value="LYSINE-SPECIFIC DEMETHYLASE JMJ25"/>
    <property type="match status" value="1"/>
</dbReference>
<sequence length="101" mass="11308">MGPKTYRAYGVAQELRRGDSVNVLLTHTATVTPKLAEQEKINKLTRDHKAQDEKELLRLMIQIGGISHKTLQRVQTYLLLSTAAGMVDPNGKCVKYDMVIV</sequence>
<evidence type="ECO:0000256" key="3">
    <source>
        <dbReference type="ARBA" id="ARBA00022723"/>
    </source>
</evidence>
<name>A0AA38W9B4_9ASTR</name>
<dbReference type="GO" id="GO:0032454">
    <property type="term" value="F:histone H3K9 demethylase activity"/>
    <property type="evidence" value="ECO:0007669"/>
    <property type="project" value="InterPro"/>
</dbReference>
<evidence type="ECO:0000259" key="5">
    <source>
        <dbReference type="Pfam" id="PF00481"/>
    </source>
</evidence>
<gene>
    <name evidence="6" type="ORF">OSB04_017267</name>
</gene>
<dbReference type="GO" id="GO:0000118">
    <property type="term" value="C:histone deacetylase complex"/>
    <property type="evidence" value="ECO:0007669"/>
    <property type="project" value="TreeGrafter"/>
</dbReference>
<evidence type="ECO:0000313" key="6">
    <source>
        <dbReference type="EMBL" id="KAJ9553222.1"/>
    </source>
</evidence>
<comment type="caution">
    <text evidence="6">The sequence shown here is derived from an EMBL/GenBank/DDBJ whole genome shotgun (WGS) entry which is preliminary data.</text>
</comment>
<comment type="similarity">
    <text evidence="2">Belongs to the JARID1 histone demethylase family.</text>
</comment>
<dbReference type="Pfam" id="PF00481">
    <property type="entry name" value="PP2C"/>
    <property type="match status" value="1"/>
</dbReference>
<keyword evidence="3" id="KW-0479">Metal-binding</keyword>